<accession>A0A0B6XY66</accession>
<gene>
    <name evidence="2" type="primary">ORF5279</name>
</gene>
<protein>
    <submittedName>
        <fullName evidence="2">Uncharacterized protein</fullName>
    </submittedName>
</protein>
<dbReference type="PANTHER" id="PTHR11675">
    <property type="entry name" value="N-ACETYLGALACTOSAMINYLTRANSFERASE"/>
    <property type="match status" value="1"/>
</dbReference>
<dbReference type="PANTHER" id="PTHR11675:SF126">
    <property type="entry name" value="RICIN B LECTIN DOMAIN-CONTAINING PROTEIN"/>
    <property type="match status" value="1"/>
</dbReference>
<dbReference type="GO" id="GO:0005794">
    <property type="term" value="C:Golgi apparatus"/>
    <property type="evidence" value="ECO:0007669"/>
    <property type="project" value="TreeGrafter"/>
</dbReference>
<dbReference type="Gene3D" id="3.90.550.10">
    <property type="entry name" value="Spore Coat Polysaccharide Biosynthesis Protein SpsA, Chain A"/>
    <property type="match status" value="1"/>
</dbReference>
<dbReference type="GO" id="GO:0006493">
    <property type="term" value="P:protein O-linked glycosylation"/>
    <property type="evidence" value="ECO:0007669"/>
    <property type="project" value="TreeGrafter"/>
</dbReference>
<evidence type="ECO:0000256" key="1">
    <source>
        <dbReference type="ARBA" id="ARBA00023157"/>
    </source>
</evidence>
<feature type="non-terminal residue" evidence="2">
    <location>
        <position position="1"/>
    </location>
</feature>
<dbReference type="EMBL" id="HACG01001948">
    <property type="protein sequence ID" value="CEK48813.1"/>
    <property type="molecule type" value="Transcribed_RNA"/>
</dbReference>
<evidence type="ECO:0000313" key="2">
    <source>
        <dbReference type="EMBL" id="CEK48813.1"/>
    </source>
</evidence>
<proteinExistence type="predicted"/>
<dbReference type="InterPro" id="IPR029044">
    <property type="entry name" value="Nucleotide-diphossugar_trans"/>
</dbReference>
<organism evidence="2">
    <name type="scientific">Arion vulgaris</name>
    <dbReference type="NCBI Taxonomy" id="1028688"/>
    <lineage>
        <taxon>Eukaryota</taxon>
        <taxon>Metazoa</taxon>
        <taxon>Spiralia</taxon>
        <taxon>Lophotrochozoa</taxon>
        <taxon>Mollusca</taxon>
        <taxon>Gastropoda</taxon>
        <taxon>Heterobranchia</taxon>
        <taxon>Euthyneura</taxon>
        <taxon>Panpulmonata</taxon>
        <taxon>Eupulmonata</taxon>
        <taxon>Stylommatophora</taxon>
        <taxon>Helicina</taxon>
        <taxon>Arionoidea</taxon>
        <taxon>Arionidae</taxon>
        <taxon>Arion</taxon>
    </lineage>
</organism>
<dbReference type="GO" id="GO:0004653">
    <property type="term" value="F:polypeptide N-acetylgalactosaminyltransferase activity"/>
    <property type="evidence" value="ECO:0007669"/>
    <property type="project" value="TreeGrafter"/>
</dbReference>
<sequence>NVAIPPGLQSTSADAAYYEFVWKRDKPKPAKKLIVPGIRFDPPKLGEFGKKVNIKPEDLNTQQHKRFKDGWRDFQFNEYASLQISTQRQTPEYRPNGCINKIYSSHLQRASIIICFFNE</sequence>
<keyword evidence="1" id="KW-1015">Disulfide bond</keyword>
<reference evidence="2" key="1">
    <citation type="submission" date="2014-12" db="EMBL/GenBank/DDBJ databases">
        <title>Insight into the proteome of Arion vulgaris.</title>
        <authorList>
            <person name="Aradska J."/>
            <person name="Bulat T."/>
            <person name="Smidak R."/>
            <person name="Sarate P."/>
            <person name="Gangsoo J."/>
            <person name="Sialana F."/>
            <person name="Bilban M."/>
            <person name="Lubec G."/>
        </authorList>
    </citation>
    <scope>NUCLEOTIDE SEQUENCE</scope>
    <source>
        <tissue evidence="2">Skin</tissue>
    </source>
</reference>
<name>A0A0B6XY66_9EUPU</name>
<feature type="non-terminal residue" evidence="2">
    <location>
        <position position="119"/>
    </location>
</feature>
<dbReference type="AlphaFoldDB" id="A0A0B6XY66"/>